<dbReference type="InterPro" id="IPR016024">
    <property type="entry name" value="ARM-type_fold"/>
</dbReference>
<feature type="non-terminal residue" evidence="1">
    <location>
        <position position="1"/>
    </location>
</feature>
<dbReference type="InterPro" id="IPR011989">
    <property type="entry name" value="ARM-like"/>
</dbReference>
<dbReference type="SUPFAM" id="SSF48371">
    <property type="entry name" value="ARM repeat"/>
    <property type="match status" value="1"/>
</dbReference>
<reference evidence="1 2" key="1">
    <citation type="submission" date="2019-03" db="EMBL/GenBank/DDBJ databases">
        <title>Single cell metagenomics reveals metabolic interactions within the superorganism composed of flagellate Streblomastix strix and complex community of Bacteroidetes bacteria on its surface.</title>
        <authorList>
            <person name="Treitli S.C."/>
            <person name="Kolisko M."/>
            <person name="Husnik F."/>
            <person name="Keeling P."/>
            <person name="Hampl V."/>
        </authorList>
    </citation>
    <scope>NUCLEOTIDE SEQUENCE [LARGE SCALE GENOMIC DNA]</scope>
    <source>
        <strain evidence="1">ST1C</strain>
    </source>
</reference>
<dbReference type="Proteomes" id="UP000324800">
    <property type="component" value="Unassembled WGS sequence"/>
</dbReference>
<evidence type="ECO:0000313" key="2">
    <source>
        <dbReference type="Proteomes" id="UP000324800"/>
    </source>
</evidence>
<sequence>NPYPGLIRLLEHSDDLIPGYAIFSIFLILEAGSNTTSDSEPHPHYETFQVCDGIKKIFDLFQKNRSKFSRERSALCLGFLFKSHEIADPIMRHEIINYLKYLLYDPYNWVKEKTKDALKFLAQNETNRFEILNNFNLNAIADCLKIDFQGSIFETQEITKMQEARCLLIYSILYGREDLQIRRDLVNAGIVDALLHIFSSRLLESITRPYTQAFLVFTYPSNIDLCLLLIEKSPFYPLLRLFDHKDENVVRDAIVSINNILYCTALGTELTQQHPQYKDIDFAGGIVKIYSLFKRTANELIKVISAICFGIVFRSQEIKDSTMKKDIIADLKSKIEDPQEDIRKLGEIESGDFTPSE</sequence>
<evidence type="ECO:0000313" key="1">
    <source>
        <dbReference type="EMBL" id="KAA6369492.1"/>
    </source>
</evidence>
<organism evidence="1 2">
    <name type="scientific">Streblomastix strix</name>
    <dbReference type="NCBI Taxonomy" id="222440"/>
    <lineage>
        <taxon>Eukaryota</taxon>
        <taxon>Metamonada</taxon>
        <taxon>Preaxostyla</taxon>
        <taxon>Oxymonadida</taxon>
        <taxon>Streblomastigidae</taxon>
        <taxon>Streblomastix</taxon>
    </lineage>
</organism>
<name>A0A5J4UHT1_9EUKA</name>
<dbReference type="EMBL" id="SNRW01016315">
    <property type="protein sequence ID" value="KAA6369492.1"/>
    <property type="molecule type" value="Genomic_DNA"/>
</dbReference>
<accession>A0A5J4UHT1</accession>
<dbReference type="AlphaFoldDB" id="A0A5J4UHT1"/>
<gene>
    <name evidence="1" type="ORF">EZS28_034980</name>
</gene>
<comment type="caution">
    <text evidence="1">The sequence shown here is derived from an EMBL/GenBank/DDBJ whole genome shotgun (WGS) entry which is preliminary data.</text>
</comment>
<proteinExistence type="predicted"/>
<dbReference type="Gene3D" id="1.25.10.10">
    <property type="entry name" value="Leucine-rich Repeat Variant"/>
    <property type="match status" value="1"/>
</dbReference>
<protein>
    <submittedName>
        <fullName evidence="1">Uncharacterized protein</fullName>
    </submittedName>
</protein>